<evidence type="ECO:0000256" key="1">
    <source>
        <dbReference type="SAM" id="SignalP"/>
    </source>
</evidence>
<evidence type="ECO:0000313" key="2">
    <source>
        <dbReference type="EMBL" id="WRQ88829.1"/>
    </source>
</evidence>
<sequence>MKRLIAFFILMTLASPLFATRTYHPHIERIEVAFESGDRVIFTTHLNTVALTAITVVSREDIEYQVPSSAVEGIVAPRLDSLRITFHENSTQPYTEGRFSLTFTYGEGAGEEARFFFENGTFVGGLEEWLAYEHNK</sequence>
<evidence type="ECO:0000313" key="3">
    <source>
        <dbReference type="Proteomes" id="UP000738431"/>
    </source>
</evidence>
<proteinExistence type="predicted"/>
<dbReference type="RefSeq" id="WP_221031924.1">
    <property type="nucleotide sequence ID" value="NZ_CP139781.1"/>
</dbReference>
<evidence type="ECO:0008006" key="4">
    <source>
        <dbReference type="Google" id="ProtNLM"/>
    </source>
</evidence>
<reference evidence="2 3" key="1">
    <citation type="submission" date="2023-12" db="EMBL/GenBank/DDBJ databases">
        <title>Description of an unclassified Opitutus bacterium of Verrucomicrobiota.</title>
        <authorList>
            <person name="Zhang D.-F."/>
        </authorList>
    </citation>
    <scope>NUCLEOTIDE SEQUENCE [LARGE SCALE GENOMIC DNA]</scope>
    <source>
        <strain evidence="2 3">WL0086</strain>
    </source>
</reference>
<dbReference type="Proteomes" id="UP000738431">
    <property type="component" value="Chromosome"/>
</dbReference>
<accession>A0ABZ1CAV5</accession>
<dbReference type="EMBL" id="CP139781">
    <property type="protein sequence ID" value="WRQ88829.1"/>
    <property type="molecule type" value="Genomic_DNA"/>
</dbReference>
<protein>
    <recommendedName>
        <fullName evidence="4">DUF4426 domain-containing protein</fullName>
    </recommendedName>
</protein>
<name>A0ABZ1CAV5_9BACT</name>
<keyword evidence="1" id="KW-0732">Signal</keyword>
<keyword evidence="3" id="KW-1185">Reference proteome</keyword>
<feature type="chain" id="PRO_5047392498" description="DUF4426 domain-containing protein" evidence="1">
    <location>
        <begin position="20"/>
        <end position="136"/>
    </location>
</feature>
<feature type="signal peptide" evidence="1">
    <location>
        <begin position="1"/>
        <end position="19"/>
    </location>
</feature>
<gene>
    <name evidence="2" type="ORF">K1X11_005390</name>
</gene>
<organism evidence="2 3">
    <name type="scientific">Actomonas aquatica</name>
    <dbReference type="NCBI Taxonomy" id="2866162"/>
    <lineage>
        <taxon>Bacteria</taxon>
        <taxon>Pseudomonadati</taxon>
        <taxon>Verrucomicrobiota</taxon>
        <taxon>Opitutia</taxon>
        <taxon>Opitutales</taxon>
        <taxon>Opitutaceae</taxon>
        <taxon>Actomonas</taxon>
    </lineage>
</organism>